<evidence type="ECO:0000313" key="2">
    <source>
        <dbReference type="Proteomes" id="UP000053558"/>
    </source>
</evidence>
<dbReference type="EMBL" id="JH711578">
    <property type="protein sequence ID" value="EIW81176.1"/>
    <property type="molecule type" value="Genomic_DNA"/>
</dbReference>
<gene>
    <name evidence="1" type="ORF">CONPUDRAFT_153725</name>
</gene>
<reference evidence="2" key="1">
    <citation type="journal article" date="2012" name="Science">
        <title>The Paleozoic origin of enzymatic lignin decomposition reconstructed from 31 fungal genomes.</title>
        <authorList>
            <person name="Floudas D."/>
            <person name="Binder M."/>
            <person name="Riley R."/>
            <person name="Barry K."/>
            <person name="Blanchette R.A."/>
            <person name="Henrissat B."/>
            <person name="Martinez A.T."/>
            <person name="Otillar R."/>
            <person name="Spatafora J.W."/>
            <person name="Yadav J.S."/>
            <person name="Aerts A."/>
            <person name="Benoit I."/>
            <person name="Boyd A."/>
            <person name="Carlson A."/>
            <person name="Copeland A."/>
            <person name="Coutinho P.M."/>
            <person name="de Vries R.P."/>
            <person name="Ferreira P."/>
            <person name="Findley K."/>
            <person name="Foster B."/>
            <person name="Gaskell J."/>
            <person name="Glotzer D."/>
            <person name="Gorecki P."/>
            <person name="Heitman J."/>
            <person name="Hesse C."/>
            <person name="Hori C."/>
            <person name="Igarashi K."/>
            <person name="Jurgens J.A."/>
            <person name="Kallen N."/>
            <person name="Kersten P."/>
            <person name="Kohler A."/>
            <person name="Kuees U."/>
            <person name="Kumar T.K.A."/>
            <person name="Kuo A."/>
            <person name="LaButti K."/>
            <person name="Larrondo L.F."/>
            <person name="Lindquist E."/>
            <person name="Ling A."/>
            <person name="Lombard V."/>
            <person name="Lucas S."/>
            <person name="Lundell T."/>
            <person name="Martin R."/>
            <person name="McLaughlin D.J."/>
            <person name="Morgenstern I."/>
            <person name="Morin E."/>
            <person name="Murat C."/>
            <person name="Nagy L.G."/>
            <person name="Nolan M."/>
            <person name="Ohm R.A."/>
            <person name="Patyshakuliyeva A."/>
            <person name="Rokas A."/>
            <person name="Ruiz-Duenas F.J."/>
            <person name="Sabat G."/>
            <person name="Salamov A."/>
            <person name="Samejima M."/>
            <person name="Schmutz J."/>
            <person name="Slot J.C."/>
            <person name="St John F."/>
            <person name="Stenlid J."/>
            <person name="Sun H."/>
            <person name="Sun S."/>
            <person name="Syed K."/>
            <person name="Tsang A."/>
            <person name="Wiebenga A."/>
            <person name="Young D."/>
            <person name="Pisabarro A."/>
            <person name="Eastwood D.C."/>
            <person name="Martin F."/>
            <person name="Cullen D."/>
            <person name="Grigoriev I.V."/>
            <person name="Hibbett D.S."/>
        </authorList>
    </citation>
    <scope>NUCLEOTIDE SEQUENCE [LARGE SCALE GENOMIC DNA]</scope>
    <source>
        <strain evidence="2">RWD-64-598 SS2</strain>
    </source>
</reference>
<evidence type="ECO:0000313" key="1">
    <source>
        <dbReference type="EMBL" id="EIW81176.1"/>
    </source>
</evidence>
<evidence type="ECO:0008006" key="3">
    <source>
        <dbReference type="Google" id="ProtNLM"/>
    </source>
</evidence>
<comment type="caution">
    <text evidence="1">The sequence shown here is derived from an EMBL/GenBank/DDBJ whole genome shotgun (WGS) entry which is preliminary data.</text>
</comment>
<dbReference type="OrthoDB" id="2799175at2759"/>
<dbReference type="Proteomes" id="UP000053558">
    <property type="component" value="Unassembled WGS sequence"/>
</dbReference>
<keyword evidence="2" id="KW-1185">Reference proteome</keyword>
<name>A0A5M3MQ42_CONPW</name>
<dbReference type="AlphaFoldDB" id="A0A5M3MQ42"/>
<organism evidence="1 2">
    <name type="scientific">Coniophora puteana (strain RWD-64-598)</name>
    <name type="common">Brown rot fungus</name>
    <dbReference type="NCBI Taxonomy" id="741705"/>
    <lineage>
        <taxon>Eukaryota</taxon>
        <taxon>Fungi</taxon>
        <taxon>Dikarya</taxon>
        <taxon>Basidiomycota</taxon>
        <taxon>Agaricomycotina</taxon>
        <taxon>Agaricomycetes</taxon>
        <taxon>Agaricomycetidae</taxon>
        <taxon>Boletales</taxon>
        <taxon>Coniophorineae</taxon>
        <taxon>Coniophoraceae</taxon>
        <taxon>Coniophora</taxon>
    </lineage>
</organism>
<dbReference type="RefSeq" id="XP_007768586.1">
    <property type="nucleotide sequence ID" value="XM_007770396.1"/>
</dbReference>
<protein>
    <recommendedName>
        <fullName evidence="3">F-box domain-containing protein</fullName>
    </recommendedName>
</protein>
<dbReference type="KEGG" id="cput:CONPUDRAFT_153725"/>
<sequence length="435" mass="50044">MSSTVVGYHAPKGFKDAIVKAQAVFDEFRRDQHGMLKQGGSDTLVGRPSAPLPREVLHQIFEYLFPQSREKRRPRRRILYSPQPEEVERRKAATDPEDSRWWKWQMEPPSAALFPLSCAAAFHNWQRALSMEAAYWTRIVIFVDEPLTPGTFSPLFFAWSRDEIIDVRITRRRFYDRNLYPDDAHEKDRVEYIMMHLRPHLHRCRTIRLDAKCRSSVVAALNHLKGDPPRLCILALCSEVADTVDDADGLQDLICPNLTNLHIDAKSLIDLVQRGFDWSPEEGNRRYSYLILCPYQPLDPQHGVLAVDLIRCLANIQNIDSISLRSIFFHPDFILPQVTNHESDIFGDTLEMDNIPFDAVNALLKFSNTENAHLKNCSFSSPVLWPSSGPFNVTFGIAMFFNLMMVTKTERANVSGTKDQRTGRRTIQSSYMYVQ</sequence>
<accession>A0A5M3MQ42</accession>
<dbReference type="GeneID" id="19203164"/>
<proteinExistence type="predicted"/>